<dbReference type="InterPro" id="IPR020449">
    <property type="entry name" value="Tscrpt_reg_AraC-type_HTH"/>
</dbReference>
<dbReference type="SMART" id="SM00342">
    <property type="entry name" value="HTH_ARAC"/>
    <property type="match status" value="1"/>
</dbReference>
<reference evidence="5 6" key="1">
    <citation type="journal article" date="2015" name="Nature">
        <title>rRNA introns, odd ribosomes, and small enigmatic genomes across a large radiation of phyla.</title>
        <authorList>
            <person name="Brown C.T."/>
            <person name="Hug L.A."/>
            <person name="Thomas B.C."/>
            <person name="Sharon I."/>
            <person name="Castelle C.J."/>
            <person name="Singh A."/>
            <person name="Wilkins M.J."/>
            <person name="Williams K.H."/>
            <person name="Banfield J.F."/>
        </authorList>
    </citation>
    <scope>NUCLEOTIDE SEQUENCE [LARGE SCALE GENOMIC DNA]</scope>
</reference>
<dbReference type="EMBL" id="LCRD01000065">
    <property type="protein sequence ID" value="KKW28630.1"/>
    <property type="molecule type" value="Genomic_DNA"/>
</dbReference>
<name>A0A0G1XCP7_9BACT</name>
<keyword evidence="2" id="KW-0238">DNA-binding</keyword>
<dbReference type="InterPro" id="IPR018062">
    <property type="entry name" value="HTH_AraC-typ_CS"/>
</dbReference>
<evidence type="ECO:0000313" key="5">
    <source>
        <dbReference type="EMBL" id="KKW28630.1"/>
    </source>
</evidence>
<evidence type="ECO:0000256" key="3">
    <source>
        <dbReference type="ARBA" id="ARBA00023163"/>
    </source>
</evidence>
<dbReference type="Pfam" id="PF12833">
    <property type="entry name" value="HTH_18"/>
    <property type="match status" value="1"/>
</dbReference>
<dbReference type="PRINTS" id="PR00032">
    <property type="entry name" value="HTHARAC"/>
</dbReference>
<accession>A0A0G1XCP7</accession>
<dbReference type="Proteomes" id="UP000034846">
    <property type="component" value="Unassembled WGS sequence"/>
</dbReference>
<organism evidence="5 6">
    <name type="scientific">Candidatus Uhrbacteria bacterium GW2011_GWD2_52_7</name>
    <dbReference type="NCBI Taxonomy" id="1618989"/>
    <lineage>
        <taxon>Bacteria</taxon>
        <taxon>Candidatus Uhriibacteriota</taxon>
    </lineage>
</organism>
<dbReference type="GO" id="GO:0043565">
    <property type="term" value="F:sequence-specific DNA binding"/>
    <property type="evidence" value="ECO:0007669"/>
    <property type="project" value="InterPro"/>
</dbReference>
<dbReference type="GO" id="GO:0003700">
    <property type="term" value="F:DNA-binding transcription factor activity"/>
    <property type="evidence" value="ECO:0007669"/>
    <property type="project" value="InterPro"/>
</dbReference>
<dbReference type="PANTHER" id="PTHR43280">
    <property type="entry name" value="ARAC-FAMILY TRANSCRIPTIONAL REGULATOR"/>
    <property type="match status" value="1"/>
</dbReference>
<evidence type="ECO:0000256" key="1">
    <source>
        <dbReference type="ARBA" id="ARBA00023015"/>
    </source>
</evidence>
<dbReference type="AlphaFoldDB" id="A0A0G1XCP7"/>
<dbReference type="PANTHER" id="PTHR43280:SF28">
    <property type="entry name" value="HTH-TYPE TRANSCRIPTIONAL ACTIVATOR RHAS"/>
    <property type="match status" value="1"/>
</dbReference>
<dbReference type="Gene3D" id="1.10.10.60">
    <property type="entry name" value="Homeodomain-like"/>
    <property type="match status" value="2"/>
</dbReference>
<dbReference type="InterPro" id="IPR018060">
    <property type="entry name" value="HTH_AraC"/>
</dbReference>
<dbReference type="InterPro" id="IPR009057">
    <property type="entry name" value="Homeodomain-like_sf"/>
</dbReference>
<gene>
    <name evidence="5" type="ORF">UY72_C0065G0003</name>
</gene>
<feature type="domain" description="HTH araC/xylS-type" evidence="4">
    <location>
        <begin position="275"/>
        <end position="373"/>
    </location>
</feature>
<dbReference type="PROSITE" id="PS00041">
    <property type="entry name" value="HTH_ARAC_FAMILY_1"/>
    <property type="match status" value="1"/>
</dbReference>
<keyword evidence="1" id="KW-0805">Transcription regulation</keyword>
<evidence type="ECO:0000313" key="6">
    <source>
        <dbReference type="Proteomes" id="UP000034846"/>
    </source>
</evidence>
<proteinExistence type="predicted"/>
<dbReference type="SUPFAM" id="SSF46689">
    <property type="entry name" value="Homeodomain-like"/>
    <property type="match status" value="2"/>
</dbReference>
<protein>
    <submittedName>
        <fullName evidence="5">Two component transcriptional regulator, AraC family</fullName>
    </submittedName>
</protein>
<comment type="caution">
    <text evidence="5">The sequence shown here is derived from an EMBL/GenBank/DDBJ whole genome shotgun (WGS) entry which is preliminary data.</text>
</comment>
<sequence length="375" mass="43342">MSIIRQGFSEENKLQEKLDFLELELEPEGKYIILIISIDDYASLFDRTSENERELTSFLFISICQELIDTHFHGYSFENSTGEYVCLLQLKTDEEKLFALITEIQSKLEDSLNIKVTIGIGREVHCLRAHEAVSQKLFLGKNRVIAIDSIGTYQPVIPVFDMDKWNKLVLATKTADRESALQLINSLFEELVISRSINISYCHNVCLQLLIIASGLLMDMEIIHNEDLMNVKNNWDNVFKLETIEDMSIFVMKYYDKACDLISEKRNKRSSNVVEKVKDIINRKYSTNLTIGSIAQEAYIASTYLCLVFRQETGETLNEYLTRVRIDKAKEILMDRNIKLYDVCFAVGYTDASYFTKIFKKTTGLTPSDFRDKYL</sequence>
<evidence type="ECO:0000256" key="2">
    <source>
        <dbReference type="ARBA" id="ARBA00023125"/>
    </source>
</evidence>
<dbReference type="PROSITE" id="PS01124">
    <property type="entry name" value="HTH_ARAC_FAMILY_2"/>
    <property type="match status" value="1"/>
</dbReference>
<keyword evidence="3" id="KW-0804">Transcription</keyword>
<evidence type="ECO:0000259" key="4">
    <source>
        <dbReference type="PROSITE" id="PS01124"/>
    </source>
</evidence>